<accession>A0A6J5LHP1</accession>
<name>A0A6J5LHP1_9CAUD</name>
<dbReference type="InterPro" id="IPR011050">
    <property type="entry name" value="Pectin_lyase_fold/virulence"/>
</dbReference>
<dbReference type="GO" id="GO:0051701">
    <property type="term" value="P:biological process involved in interaction with host"/>
    <property type="evidence" value="ECO:0007669"/>
    <property type="project" value="UniProtKB-ARBA"/>
</dbReference>
<reference evidence="3" key="1">
    <citation type="submission" date="2020-04" db="EMBL/GenBank/DDBJ databases">
        <authorList>
            <person name="Chiriac C."/>
            <person name="Salcher M."/>
            <person name="Ghai R."/>
            <person name="Kavagutti S V."/>
        </authorList>
    </citation>
    <scope>NUCLEOTIDE SEQUENCE</scope>
</reference>
<dbReference type="EMBL" id="LR796263">
    <property type="protein sequence ID" value="CAB4132567.1"/>
    <property type="molecule type" value="Genomic_DNA"/>
</dbReference>
<comment type="subcellular location">
    <subcellularLocation>
        <location evidence="1">Virion</location>
    </subcellularLocation>
</comment>
<proteinExistence type="predicted"/>
<protein>
    <submittedName>
        <fullName evidence="3">Uncharacterized protein</fullName>
    </submittedName>
</protein>
<dbReference type="GO" id="GO:0019058">
    <property type="term" value="P:viral life cycle"/>
    <property type="evidence" value="ECO:0007669"/>
    <property type="project" value="UniProtKB-ARBA"/>
</dbReference>
<sequence length="420" mass="43362">MTFTHALSTNDYGPAKLIVSTNPANGTHTTLTSAMAAATAGDTIFLRNSLTENVTVKPGVNISSFIGSANTPTVLIIGKLTMTGPGTSSISGIWLQTNGDFFLEVSGANASTVNLVNCYLDCANNTGISFTSSNANSQIICDFCAGNLATAGVSLFASSSAGNLFFNQCLFDNFGGSSTASTVSAGKVLAGGTGKFNFPITTSGTGELEFTDILLDASALNVTVLTINGSGGANFSRSSAASGTASAISIGNQLTMTECSITCSNAVAITGTGTLIYSPISFVGSSFIINVATQVPLFFGPAVMVNFNSPLIDLKATGLTYLFNTPFSARFVCVSYTKISVTSMAPNNDSIYNVGWTPAAYNDFINMDSFYFITPGISNLTTETVSPVFPANTPIFLNVTTPDSGTALTGYVSLQGFFIT</sequence>
<gene>
    <name evidence="3" type="ORF">UFOVP256_51</name>
</gene>
<dbReference type="SUPFAM" id="SSF51126">
    <property type="entry name" value="Pectin lyase-like"/>
    <property type="match status" value="1"/>
</dbReference>
<organism evidence="3">
    <name type="scientific">uncultured Caudovirales phage</name>
    <dbReference type="NCBI Taxonomy" id="2100421"/>
    <lineage>
        <taxon>Viruses</taxon>
        <taxon>Duplodnaviria</taxon>
        <taxon>Heunggongvirae</taxon>
        <taxon>Uroviricota</taxon>
        <taxon>Caudoviricetes</taxon>
        <taxon>Peduoviridae</taxon>
        <taxon>Maltschvirus</taxon>
        <taxon>Maltschvirus maltsch</taxon>
    </lineage>
</organism>
<dbReference type="GO" id="GO:0044423">
    <property type="term" value="C:virion component"/>
    <property type="evidence" value="ECO:0007669"/>
    <property type="project" value="UniProtKB-KW"/>
</dbReference>
<keyword evidence="2" id="KW-0946">Virion</keyword>
<evidence type="ECO:0000256" key="2">
    <source>
        <dbReference type="ARBA" id="ARBA00022844"/>
    </source>
</evidence>
<evidence type="ECO:0000313" key="3">
    <source>
        <dbReference type="EMBL" id="CAB4132567.1"/>
    </source>
</evidence>
<evidence type="ECO:0000256" key="1">
    <source>
        <dbReference type="ARBA" id="ARBA00004328"/>
    </source>
</evidence>